<dbReference type="PATRIC" id="fig|883114.3.peg.1335"/>
<dbReference type="EMBL" id="AGEI01000024">
    <property type="protein sequence ID" value="EHR33299.1"/>
    <property type="molecule type" value="Genomic_DNA"/>
</dbReference>
<dbReference type="GO" id="GO:0032153">
    <property type="term" value="C:cell division site"/>
    <property type="evidence" value="ECO:0007669"/>
    <property type="project" value="TreeGrafter"/>
</dbReference>
<dbReference type="InterPro" id="IPR001182">
    <property type="entry name" value="FtsW/RodA"/>
</dbReference>
<feature type="transmembrane region" description="Helical" evidence="6">
    <location>
        <begin position="160"/>
        <end position="178"/>
    </location>
</feature>
<dbReference type="STRING" id="883114.HMPREF9709_01343"/>
<protein>
    <submittedName>
        <fullName evidence="7">Rod shape-determining protein RodA</fullName>
    </submittedName>
</protein>
<evidence type="ECO:0000256" key="1">
    <source>
        <dbReference type="ARBA" id="ARBA00004141"/>
    </source>
</evidence>
<proteinExistence type="predicted"/>
<comment type="caution">
    <text evidence="7">The sequence shown here is derived from an EMBL/GenBank/DDBJ whole genome shotgun (WGS) entry which is preliminary data.</text>
</comment>
<feature type="transmembrane region" description="Helical" evidence="6">
    <location>
        <begin position="72"/>
        <end position="88"/>
    </location>
</feature>
<dbReference type="GO" id="GO:0008360">
    <property type="term" value="P:regulation of cell shape"/>
    <property type="evidence" value="ECO:0007669"/>
    <property type="project" value="UniProtKB-KW"/>
</dbReference>
<dbReference type="RefSeq" id="WP_005398858.1">
    <property type="nucleotide sequence ID" value="NZ_JH601088.1"/>
</dbReference>
<dbReference type="PANTHER" id="PTHR30474:SF1">
    <property type="entry name" value="PEPTIDOGLYCAN GLYCOSYLTRANSFERASE MRDB"/>
    <property type="match status" value="1"/>
</dbReference>
<reference evidence="7 8" key="1">
    <citation type="submission" date="2012-01" db="EMBL/GenBank/DDBJ databases">
        <title>The Genome Sequence of Helcococcus kunzii ATCC 51366.</title>
        <authorList>
            <consortium name="The Broad Institute Genome Sequencing Platform"/>
            <person name="Earl A."/>
            <person name="Ward D."/>
            <person name="Feldgarden M."/>
            <person name="Gevers D."/>
            <person name="Huys G."/>
            <person name="Young S.K."/>
            <person name="Zeng Q."/>
            <person name="Gargeya S."/>
            <person name="Fitzgerald M."/>
            <person name="Haas B."/>
            <person name="Abouelleil A."/>
            <person name="Alvarado L."/>
            <person name="Arachchi H.M."/>
            <person name="Berlin A."/>
            <person name="Chapman S.B."/>
            <person name="Gearin G."/>
            <person name="Goldberg J."/>
            <person name="Griggs A."/>
            <person name="Gujja S."/>
            <person name="Hansen M."/>
            <person name="Heiman D."/>
            <person name="Howarth C."/>
            <person name="Larimer J."/>
            <person name="Lui A."/>
            <person name="MacDonald P.J.P."/>
            <person name="McCowen C."/>
            <person name="Montmayeur A."/>
            <person name="Murphy C."/>
            <person name="Neiman D."/>
            <person name="Pearson M."/>
            <person name="Priest M."/>
            <person name="Roberts A."/>
            <person name="Saif S."/>
            <person name="Shea T."/>
            <person name="Sisk P."/>
            <person name="Stolte C."/>
            <person name="Sykes S."/>
            <person name="Wortman J."/>
            <person name="Nusbaum C."/>
            <person name="Birren B."/>
        </authorList>
    </citation>
    <scope>NUCLEOTIDE SEQUENCE [LARGE SCALE GENOMIC DNA]</scope>
    <source>
        <strain evidence="7 8">ATCC 51366</strain>
    </source>
</reference>
<dbReference type="Proteomes" id="UP000004191">
    <property type="component" value="Unassembled WGS sequence"/>
</dbReference>
<dbReference type="HOGENOM" id="CLU_029243_2_0_9"/>
<name>H3NPS1_9FIRM</name>
<feature type="transmembrane region" description="Helical" evidence="6">
    <location>
        <begin position="341"/>
        <end position="361"/>
    </location>
</feature>
<feature type="transmembrane region" description="Helical" evidence="6">
    <location>
        <begin position="12"/>
        <end position="36"/>
    </location>
</feature>
<evidence type="ECO:0000256" key="5">
    <source>
        <dbReference type="ARBA" id="ARBA00023136"/>
    </source>
</evidence>
<keyword evidence="3" id="KW-0133">Cell shape</keyword>
<feature type="transmembrane region" description="Helical" evidence="6">
    <location>
        <begin position="42"/>
        <end position="60"/>
    </location>
</feature>
<dbReference type="Pfam" id="PF01098">
    <property type="entry name" value="FTSW_RODA_SPOVE"/>
    <property type="match status" value="1"/>
</dbReference>
<dbReference type="eggNOG" id="COG0772">
    <property type="taxonomic scope" value="Bacteria"/>
</dbReference>
<dbReference type="OrthoDB" id="9812661at2"/>
<keyword evidence="4 6" id="KW-1133">Transmembrane helix</keyword>
<accession>H3NPS1</accession>
<feature type="transmembrane region" description="Helical" evidence="6">
    <location>
        <begin position="274"/>
        <end position="291"/>
    </location>
</feature>
<evidence type="ECO:0000313" key="7">
    <source>
        <dbReference type="EMBL" id="EHR33299.1"/>
    </source>
</evidence>
<organism evidence="7 8">
    <name type="scientific">Helcococcus kunzii ATCC 51366</name>
    <dbReference type="NCBI Taxonomy" id="883114"/>
    <lineage>
        <taxon>Bacteria</taxon>
        <taxon>Bacillati</taxon>
        <taxon>Bacillota</taxon>
        <taxon>Tissierellia</taxon>
        <taxon>Tissierellales</taxon>
        <taxon>Peptoniphilaceae</taxon>
        <taxon>Helcococcus</taxon>
    </lineage>
</organism>
<keyword evidence="2 6" id="KW-0812">Transmembrane</keyword>
<evidence type="ECO:0000256" key="2">
    <source>
        <dbReference type="ARBA" id="ARBA00022692"/>
    </source>
</evidence>
<evidence type="ECO:0000256" key="3">
    <source>
        <dbReference type="ARBA" id="ARBA00022960"/>
    </source>
</evidence>
<comment type="subcellular location">
    <subcellularLocation>
        <location evidence="1">Membrane</location>
        <topology evidence="1">Multi-pass membrane protein</topology>
    </subcellularLocation>
</comment>
<gene>
    <name evidence="7" type="ORF">HMPREF9709_01343</name>
</gene>
<evidence type="ECO:0000256" key="4">
    <source>
        <dbReference type="ARBA" id="ARBA00022989"/>
    </source>
</evidence>
<feature type="transmembrane region" description="Helical" evidence="6">
    <location>
        <begin position="303"/>
        <end position="321"/>
    </location>
</feature>
<dbReference type="AlphaFoldDB" id="H3NPS1"/>
<keyword evidence="8" id="KW-1185">Reference proteome</keyword>
<sequence>MFNFSKKDIKRLDFVLLFTLIALIGYGLVVLSSAIAPTNDTIKSQVVATVVGFLAMLFIFTLDLDFLKKIKWVIYVISIGLLVATILFGHGGEEWGANLWLKIGPINLQPSEISKVLHIIFLSAYLGDNKKKINTRNFIIKYLFFGLLPVALIIRQKDIGTAMVVFFITMVIFFISGISWKNIGIIFAIGLLAFFISLPFIWSKLDGYAKDRILDFQNSDRNLSTSTHQTDRGLIALGSGQLTGRGYKSGPFSQNKYIPEQHTDFIFPVLVEDFGFIGGFVAIFLYFMLFYRMIRVSMRSDEVYHVGMVIGVLALLFIHIFENMGMTMGIMPVTGIPLPFFSNGGTFQMMNISLMGIVLSVSMHKKSLEF</sequence>
<dbReference type="GO" id="GO:0005886">
    <property type="term" value="C:plasma membrane"/>
    <property type="evidence" value="ECO:0007669"/>
    <property type="project" value="TreeGrafter"/>
</dbReference>
<evidence type="ECO:0000256" key="6">
    <source>
        <dbReference type="SAM" id="Phobius"/>
    </source>
</evidence>
<dbReference type="GO" id="GO:0015648">
    <property type="term" value="F:lipid-linked peptidoglycan transporter activity"/>
    <property type="evidence" value="ECO:0007669"/>
    <property type="project" value="TreeGrafter"/>
</dbReference>
<evidence type="ECO:0000313" key="8">
    <source>
        <dbReference type="Proteomes" id="UP000004191"/>
    </source>
</evidence>
<dbReference type="GeneID" id="96999310"/>
<feature type="transmembrane region" description="Helical" evidence="6">
    <location>
        <begin position="138"/>
        <end position="154"/>
    </location>
</feature>
<feature type="transmembrane region" description="Helical" evidence="6">
    <location>
        <begin position="185"/>
        <end position="202"/>
    </location>
</feature>
<keyword evidence="5 6" id="KW-0472">Membrane</keyword>
<dbReference type="GO" id="GO:0051301">
    <property type="term" value="P:cell division"/>
    <property type="evidence" value="ECO:0007669"/>
    <property type="project" value="InterPro"/>
</dbReference>
<dbReference type="PANTHER" id="PTHR30474">
    <property type="entry name" value="CELL CYCLE PROTEIN"/>
    <property type="match status" value="1"/>
</dbReference>